<proteinExistence type="predicted"/>
<gene>
    <name evidence="2" type="ORF">RDB_LOCUS57594</name>
</gene>
<evidence type="ECO:0000256" key="1">
    <source>
        <dbReference type="SAM" id="MobiDB-lite"/>
    </source>
</evidence>
<evidence type="ECO:0000313" key="2">
    <source>
        <dbReference type="EMBL" id="CAE6467158.1"/>
    </source>
</evidence>
<dbReference type="InterPro" id="IPR043129">
    <property type="entry name" value="ATPase_NBD"/>
</dbReference>
<protein>
    <submittedName>
        <fullName evidence="2">Uncharacterized protein</fullName>
    </submittedName>
</protein>
<sequence length="173" mass="19430">MKVRPRSENQAAILHRPPTGKLRRCQPRSAEVLTLLTLVATMDPDSNNPTVQPVHRSFRERWSSPPKIILGIDVGTTHSSVGFTYVYPGVELMLHRVNKWPGQEGQNSRGKVPSVVWYNLEGEAMSFGAEALTPEIRDDAEDNGWQLAKHFKLHLHPPSLRSKHKITIEGELG</sequence>
<dbReference type="Proteomes" id="UP000663850">
    <property type="component" value="Unassembled WGS sequence"/>
</dbReference>
<accession>A0A8H3BUF7</accession>
<dbReference type="SUPFAM" id="SSF53067">
    <property type="entry name" value="Actin-like ATPase domain"/>
    <property type="match status" value="1"/>
</dbReference>
<name>A0A8H3BUF7_9AGAM</name>
<dbReference type="PANTHER" id="PTHR14187:SF5">
    <property type="entry name" value="HEAT SHOCK 70 KDA PROTEIN 12A"/>
    <property type="match status" value="1"/>
</dbReference>
<dbReference type="EMBL" id="CAJMWZ010003005">
    <property type="protein sequence ID" value="CAE6467158.1"/>
    <property type="molecule type" value="Genomic_DNA"/>
</dbReference>
<dbReference type="AlphaFoldDB" id="A0A8H3BUF7"/>
<evidence type="ECO:0000313" key="3">
    <source>
        <dbReference type="Proteomes" id="UP000663850"/>
    </source>
</evidence>
<feature type="region of interest" description="Disordered" evidence="1">
    <location>
        <begin position="1"/>
        <end position="24"/>
    </location>
</feature>
<reference evidence="2" key="1">
    <citation type="submission" date="2021-01" db="EMBL/GenBank/DDBJ databases">
        <authorList>
            <person name="Kaushik A."/>
        </authorList>
    </citation>
    <scope>NUCLEOTIDE SEQUENCE</scope>
    <source>
        <strain evidence="2">Type strain: AG8-Rh-89/</strain>
    </source>
</reference>
<comment type="caution">
    <text evidence="2">The sequence shown here is derived from an EMBL/GenBank/DDBJ whole genome shotgun (WGS) entry which is preliminary data.</text>
</comment>
<organism evidence="2 3">
    <name type="scientific">Rhizoctonia solani</name>
    <dbReference type="NCBI Taxonomy" id="456999"/>
    <lineage>
        <taxon>Eukaryota</taxon>
        <taxon>Fungi</taxon>
        <taxon>Dikarya</taxon>
        <taxon>Basidiomycota</taxon>
        <taxon>Agaricomycotina</taxon>
        <taxon>Agaricomycetes</taxon>
        <taxon>Cantharellales</taxon>
        <taxon>Ceratobasidiaceae</taxon>
        <taxon>Rhizoctonia</taxon>
    </lineage>
</organism>
<dbReference type="PANTHER" id="PTHR14187">
    <property type="entry name" value="ALPHA KINASE/ELONGATION FACTOR 2 KINASE"/>
    <property type="match status" value="1"/>
</dbReference>
<dbReference type="Gene3D" id="3.30.420.40">
    <property type="match status" value="1"/>
</dbReference>